<dbReference type="GO" id="GO:0071555">
    <property type="term" value="P:cell wall organization"/>
    <property type="evidence" value="ECO:0007669"/>
    <property type="project" value="UniProtKB-KW"/>
</dbReference>
<dbReference type="GO" id="GO:0008765">
    <property type="term" value="F:UDP-N-acetylmuramoylalanyl-D-glutamate-2,6-diaminopimelate ligase activity"/>
    <property type="evidence" value="ECO:0007669"/>
    <property type="project" value="UniProtKB-UniRule"/>
</dbReference>
<keyword evidence="2" id="KW-0067">ATP-binding</keyword>
<dbReference type="Gene3D" id="3.90.190.20">
    <property type="entry name" value="Mur ligase, C-terminal domain"/>
    <property type="match status" value="1"/>
</dbReference>
<reference evidence="7" key="1">
    <citation type="journal article" date="2021" name="ISME J.">
        <title>Genomic evolution of the class Acidithiobacillia: deep-branching Proteobacteria living in extreme acidic conditions.</title>
        <authorList>
            <person name="Moya-Beltran A."/>
            <person name="Beard S."/>
            <person name="Rojas-Villalobos C."/>
            <person name="Issotta F."/>
            <person name="Gallardo Y."/>
            <person name="Ulloa R."/>
            <person name="Giaveno A."/>
            <person name="Degli Esposti M."/>
            <person name="Johnson D.B."/>
            <person name="Quatrini R."/>
        </authorList>
    </citation>
    <scope>NUCLEOTIDE SEQUENCE</scope>
    <source>
        <strain evidence="7">VAN18-1</strain>
    </source>
</reference>
<dbReference type="Gene3D" id="3.40.1390.10">
    <property type="entry name" value="MurE/MurF, N-terminal domain"/>
    <property type="match status" value="1"/>
</dbReference>
<dbReference type="RefSeq" id="WP_215873045.1">
    <property type="nucleotide sequence ID" value="NZ_JAAXYO010000066.1"/>
</dbReference>
<keyword evidence="2 3" id="KW-0573">Peptidoglycan synthesis</keyword>
<comment type="caution">
    <text evidence="7">The sequence shown here is derived from an EMBL/GenBank/DDBJ whole genome shotgun (WGS) entry which is preliminary data.</text>
</comment>
<dbReference type="GO" id="GO:0008360">
    <property type="term" value="P:regulation of cell shape"/>
    <property type="evidence" value="ECO:0007669"/>
    <property type="project" value="UniProtKB-KW"/>
</dbReference>
<dbReference type="NCBIfam" id="TIGR01085">
    <property type="entry name" value="murE"/>
    <property type="match status" value="1"/>
</dbReference>
<evidence type="ECO:0000313" key="7">
    <source>
        <dbReference type="EMBL" id="MBU2787737.1"/>
    </source>
</evidence>
<evidence type="ECO:0000256" key="4">
    <source>
        <dbReference type="SAM" id="MobiDB-lite"/>
    </source>
</evidence>
<dbReference type="GO" id="GO:0005737">
    <property type="term" value="C:cytoplasm"/>
    <property type="evidence" value="ECO:0007669"/>
    <property type="project" value="UniProtKB-SubCell"/>
</dbReference>
<dbReference type="AlphaFoldDB" id="A0AAE2YPG2"/>
<feature type="binding site" evidence="2">
    <location>
        <position position="179"/>
    </location>
    <ligand>
        <name>UDP-N-acetyl-alpha-D-muramoyl-L-alanyl-D-glutamate</name>
        <dbReference type="ChEBI" id="CHEBI:83900"/>
    </ligand>
</feature>
<dbReference type="NCBIfam" id="NF001126">
    <property type="entry name" value="PRK00139.1-4"/>
    <property type="match status" value="1"/>
</dbReference>
<dbReference type="GO" id="GO:0000287">
    <property type="term" value="F:magnesium ion binding"/>
    <property type="evidence" value="ECO:0007669"/>
    <property type="project" value="UniProtKB-UniRule"/>
</dbReference>
<comment type="PTM">
    <text evidence="2">Carboxylation is probably crucial for Mg(2+) binding and, consequently, for the gamma-phosphate positioning of ATP.</text>
</comment>
<evidence type="ECO:0000256" key="1">
    <source>
        <dbReference type="ARBA" id="ARBA00005898"/>
    </source>
</evidence>
<feature type="binding site" evidence="2">
    <location>
        <position position="151"/>
    </location>
    <ligand>
        <name>UDP-N-acetyl-alpha-D-muramoyl-L-alanyl-D-glutamate</name>
        <dbReference type="ChEBI" id="CHEBI:83900"/>
    </ligand>
</feature>
<dbReference type="InterPro" id="IPR005761">
    <property type="entry name" value="UDP-N-AcMur-Glu-dNH2Pim_ligase"/>
</dbReference>
<feature type="short sequence motif" description="Meso-diaminopimelate recognition motif" evidence="2">
    <location>
        <begin position="402"/>
        <end position="405"/>
    </location>
</feature>
<dbReference type="InterPro" id="IPR004101">
    <property type="entry name" value="Mur_ligase_C"/>
</dbReference>
<dbReference type="SUPFAM" id="SSF53244">
    <property type="entry name" value="MurD-like peptide ligases, peptide-binding domain"/>
    <property type="match status" value="1"/>
</dbReference>
<dbReference type="Pfam" id="PF02875">
    <property type="entry name" value="Mur_ligase_C"/>
    <property type="match status" value="1"/>
</dbReference>
<comment type="similarity">
    <text evidence="1 2">Belongs to the MurCDEF family. MurE subfamily.</text>
</comment>
<feature type="region of interest" description="Disordered" evidence="4">
    <location>
        <begin position="456"/>
        <end position="480"/>
    </location>
</feature>
<evidence type="ECO:0000256" key="2">
    <source>
        <dbReference type="HAMAP-Rule" id="MF_00208"/>
    </source>
</evidence>
<dbReference type="Proteomes" id="UP001197378">
    <property type="component" value="Unassembled WGS sequence"/>
</dbReference>
<dbReference type="EMBL" id="JAAXYO010000066">
    <property type="protein sequence ID" value="MBU2787737.1"/>
    <property type="molecule type" value="Genomic_DNA"/>
</dbReference>
<accession>A0AAE2YPG2</accession>
<comment type="cofactor">
    <cofactor evidence="2">
        <name>Mg(2+)</name>
        <dbReference type="ChEBI" id="CHEBI:18420"/>
    </cofactor>
</comment>
<keyword evidence="2 3" id="KW-0132">Cell division</keyword>
<dbReference type="GO" id="GO:0005524">
    <property type="term" value="F:ATP binding"/>
    <property type="evidence" value="ECO:0007669"/>
    <property type="project" value="UniProtKB-UniRule"/>
</dbReference>
<dbReference type="InterPro" id="IPR035911">
    <property type="entry name" value="MurE/MurF_N"/>
</dbReference>
<feature type="binding site" evidence="2">
    <location>
        <begin position="152"/>
        <end position="153"/>
    </location>
    <ligand>
        <name>UDP-N-acetyl-alpha-D-muramoyl-L-alanyl-D-glutamate</name>
        <dbReference type="ChEBI" id="CHEBI:83900"/>
    </ligand>
</feature>
<dbReference type="Gene3D" id="3.40.1190.10">
    <property type="entry name" value="Mur-like, catalytic domain"/>
    <property type="match status" value="1"/>
</dbReference>
<comment type="catalytic activity">
    <reaction evidence="2">
        <text>UDP-N-acetyl-alpha-D-muramoyl-L-alanyl-D-glutamate + meso-2,6-diaminopimelate + ATP = UDP-N-acetyl-alpha-D-muramoyl-L-alanyl-gamma-D-glutamyl-meso-2,6-diaminopimelate + ADP + phosphate + H(+)</text>
        <dbReference type="Rhea" id="RHEA:23676"/>
        <dbReference type="ChEBI" id="CHEBI:15378"/>
        <dbReference type="ChEBI" id="CHEBI:30616"/>
        <dbReference type="ChEBI" id="CHEBI:43474"/>
        <dbReference type="ChEBI" id="CHEBI:57791"/>
        <dbReference type="ChEBI" id="CHEBI:83900"/>
        <dbReference type="ChEBI" id="CHEBI:83905"/>
        <dbReference type="ChEBI" id="CHEBI:456216"/>
        <dbReference type="EC" id="6.3.2.13"/>
    </reaction>
</comment>
<dbReference type="PANTHER" id="PTHR23135">
    <property type="entry name" value="MUR LIGASE FAMILY MEMBER"/>
    <property type="match status" value="1"/>
</dbReference>
<feature type="domain" description="Mur ligase central" evidence="6">
    <location>
        <begin position="111"/>
        <end position="308"/>
    </location>
</feature>
<evidence type="ECO:0000259" key="5">
    <source>
        <dbReference type="Pfam" id="PF02875"/>
    </source>
</evidence>
<evidence type="ECO:0000259" key="6">
    <source>
        <dbReference type="Pfam" id="PF08245"/>
    </source>
</evidence>
<dbReference type="InterPro" id="IPR036615">
    <property type="entry name" value="Mur_ligase_C_dom_sf"/>
</dbReference>
<keyword evidence="8" id="KW-1185">Reference proteome</keyword>
<feature type="binding site" evidence="2">
    <location>
        <position position="29"/>
    </location>
    <ligand>
        <name>UDP-N-acetyl-alpha-D-muramoyl-L-alanyl-D-glutamate</name>
        <dbReference type="ChEBI" id="CHEBI:83900"/>
    </ligand>
</feature>
<dbReference type="HAMAP" id="MF_00208">
    <property type="entry name" value="MurE"/>
    <property type="match status" value="1"/>
</dbReference>
<feature type="binding site" evidence="2">
    <location>
        <begin position="113"/>
        <end position="119"/>
    </location>
    <ligand>
        <name>ATP</name>
        <dbReference type="ChEBI" id="CHEBI:30616"/>
    </ligand>
</feature>
<feature type="modified residue" description="N6-carboxylysine" evidence="2">
    <location>
        <position position="219"/>
    </location>
</feature>
<protein>
    <recommendedName>
        <fullName evidence="2">UDP-N-acetylmuramoyl-L-alanyl-D-glutamate--2,6-diaminopimelate ligase</fullName>
        <ecNumber evidence="2">6.3.2.13</ecNumber>
    </recommendedName>
    <alternativeName>
        <fullName evidence="2">Meso-A2pm-adding enzyme</fullName>
    </alternativeName>
    <alternativeName>
        <fullName evidence="2">Meso-diaminopimelate-adding enzyme</fullName>
    </alternativeName>
    <alternativeName>
        <fullName evidence="2">UDP-MurNAc-L-Ala-D-Glu:meso-diaminopimelate ligase</fullName>
    </alternativeName>
    <alternativeName>
        <fullName evidence="2">UDP-MurNAc-tripeptide synthetase</fullName>
    </alternativeName>
    <alternativeName>
        <fullName evidence="2">UDP-N-acetylmuramyl-tripeptide synthetase</fullName>
    </alternativeName>
</protein>
<keyword evidence="2 3" id="KW-0131">Cell cycle</keyword>
<organism evidence="7 8">
    <name type="scientific">Igneacidithiobacillus copahuensis</name>
    <dbReference type="NCBI Taxonomy" id="2724909"/>
    <lineage>
        <taxon>Bacteria</taxon>
        <taxon>Pseudomonadati</taxon>
        <taxon>Pseudomonadota</taxon>
        <taxon>Acidithiobacillia</taxon>
        <taxon>Acidithiobacillales</taxon>
        <taxon>Acidithiobacillaceae</taxon>
        <taxon>Igneacidithiobacillus</taxon>
    </lineage>
</organism>
<feature type="binding site" evidence="2">
    <location>
        <position position="456"/>
    </location>
    <ligand>
        <name>meso-2,6-diaminopimelate</name>
        <dbReference type="ChEBI" id="CHEBI:57791"/>
    </ligand>
</feature>
<feature type="binding site" evidence="2">
    <location>
        <position position="452"/>
    </location>
    <ligand>
        <name>meso-2,6-diaminopimelate</name>
        <dbReference type="ChEBI" id="CHEBI:57791"/>
    </ligand>
</feature>
<dbReference type="EC" id="6.3.2.13" evidence="2"/>
<feature type="binding site" evidence="2">
    <location>
        <begin position="402"/>
        <end position="405"/>
    </location>
    <ligand>
        <name>meso-2,6-diaminopimelate</name>
        <dbReference type="ChEBI" id="CHEBI:57791"/>
    </ligand>
</feature>
<dbReference type="PANTHER" id="PTHR23135:SF4">
    <property type="entry name" value="UDP-N-ACETYLMURAMOYL-L-ALANYL-D-GLUTAMATE--2,6-DIAMINOPIMELATE LIGASE MURE HOMOLOG, CHLOROPLASTIC"/>
    <property type="match status" value="1"/>
</dbReference>
<dbReference type="SUPFAM" id="SSF63418">
    <property type="entry name" value="MurE/MurF N-terminal domain"/>
    <property type="match status" value="1"/>
</dbReference>
<evidence type="ECO:0000256" key="3">
    <source>
        <dbReference type="RuleBase" id="RU004135"/>
    </source>
</evidence>
<keyword evidence="2 3" id="KW-0961">Cell wall biogenesis/degradation</keyword>
<comment type="caution">
    <text evidence="2">Lacks conserved residue(s) required for the propagation of feature annotation.</text>
</comment>
<dbReference type="Pfam" id="PF08245">
    <property type="entry name" value="Mur_ligase_M"/>
    <property type="match status" value="1"/>
</dbReference>
<keyword evidence="2" id="KW-0547">Nucleotide-binding</keyword>
<keyword evidence="2" id="KW-0460">Magnesium</keyword>
<keyword evidence="2 7" id="KW-0436">Ligase</keyword>
<evidence type="ECO:0000313" key="8">
    <source>
        <dbReference type="Proteomes" id="UP001197378"/>
    </source>
</evidence>
<proteinExistence type="inferred from homology"/>
<dbReference type="InterPro" id="IPR013221">
    <property type="entry name" value="Mur_ligase_cen"/>
</dbReference>
<dbReference type="GO" id="GO:0051301">
    <property type="term" value="P:cell division"/>
    <property type="evidence" value="ECO:0007669"/>
    <property type="project" value="UniProtKB-KW"/>
</dbReference>
<feature type="binding site" evidence="2">
    <location>
        <position position="187"/>
    </location>
    <ligand>
        <name>UDP-N-acetyl-alpha-D-muramoyl-L-alanyl-D-glutamate</name>
        <dbReference type="ChEBI" id="CHEBI:83900"/>
    </ligand>
</feature>
<dbReference type="SUPFAM" id="SSF53623">
    <property type="entry name" value="MurD-like peptide ligases, catalytic domain"/>
    <property type="match status" value="1"/>
</dbReference>
<name>A0AAE2YPG2_9PROT</name>
<comment type="subcellular location">
    <subcellularLocation>
        <location evidence="2 3">Cytoplasm</location>
    </subcellularLocation>
</comment>
<gene>
    <name evidence="2" type="primary">murE</name>
    <name evidence="7" type="ORF">HFQ13_05905</name>
</gene>
<comment type="function">
    <text evidence="2">Catalyzes the addition of meso-diaminopimelic acid to the nucleotide precursor UDP-N-acetylmuramoyl-L-alanyl-D-glutamate (UMAG) in the biosynthesis of bacterial cell-wall peptidoglycan.</text>
</comment>
<comment type="pathway">
    <text evidence="2 3">Cell wall biogenesis; peptidoglycan biosynthesis.</text>
</comment>
<keyword evidence="2 3" id="KW-0133">Cell shape</keyword>
<dbReference type="InterPro" id="IPR036565">
    <property type="entry name" value="Mur-like_cat_sf"/>
</dbReference>
<dbReference type="GO" id="GO:0009252">
    <property type="term" value="P:peptidoglycan biosynthetic process"/>
    <property type="evidence" value="ECO:0007669"/>
    <property type="project" value="UniProtKB-UniRule"/>
</dbReference>
<feature type="binding site" evidence="2">
    <location>
        <position position="378"/>
    </location>
    <ligand>
        <name>meso-2,6-diaminopimelate</name>
        <dbReference type="ChEBI" id="CHEBI:57791"/>
    </ligand>
</feature>
<sequence>MSSTETLDRLLPELQPARAIPITGIDSDSRRLPKGGLFVALETRHGPTAHFLPEAWQAGAAAAIVEAEQEGFRDTEAGPLWSRPDARALLGLALRRHYCWDADAAPRLIGVTGTNGKSSVTRLIAQLAPAPAQIIGTLGYGPVDALRALPNTTPEAVELWRLLVAARAAGAQTVSMEVSSHALALGRVAAVPFHVAVFTNLTQDHLDFHGDMASYGAAKARLFQTPELQYAVLNADDPFTAQLRQTIATQVKVLDYGFGAAAIQVRDYHPGASGTLLELDTPQGRRRLRSPLLGRSNTYNLLAALACAAALGWEIEDEQIARLSLPVGRYQCLPAVPGKARVMIDYAHTPDALDAVLQDLRAIAKGKITLVFGCGGDRDRSKRPQMGAIAARLADRVIVTDDNPRMEDPEQITNEILTGIPSGRATVEHDRARAIQLAIADAQSGDWVLIAGKGHESYQDRGGQKQPFADAQHAEEALRQ</sequence>
<keyword evidence="2" id="KW-0963">Cytoplasm</keyword>
<feature type="domain" description="Mur ligase C-terminal" evidence="5">
    <location>
        <begin position="328"/>
        <end position="454"/>
    </location>
</feature>